<protein>
    <submittedName>
        <fullName evidence="1">Uncharacterized protein</fullName>
    </submittedName>
</protein>
<gene>
    <name evidence="1" type="ORF">T05_15001</name>
</gene>
<accession>A0A0V0T299</accession>
<proteinExistence type="predicted"/>
<dbReference type="EMBL" id="JYDJ01000895">
    <property type="protein sequence ID" value="KRX33152.1"/>
    <property type="molecule type" value="Genomic_DNA"/>
</dbReference>
<sequence length="73" mass="8323">MLLLGYIVKGDNNEIYALMILLKPYALSPSNFLPKRSWISLSIFNLYKEKMSPVDTARLMLTQQEIIGFIGLS</sequence>
<reference evidence="1 2" key="1">
    <citation type="submission" date="2015-01" db="EMBL/GenBank/DDBJ databases">
        <title>Evolution of Trichinella species and genotypes.</title>
        <authorList>
            <person name="Korhonen P.K."/>
            <person name="Edoardo P."/>
            <person name="Giuseppe L.R."/>
            <person name="Gasser R.B."/>
        </authorList>
    </citation>
    <scope>NUCLEOTIDE SEQUENCE [LARGE SCALE GENOMIC DNA]</scope>
    <source>
        <strain evidence="1">ISS417</strain>
    </source>
</reference>
<dbReference type="Proteomes" id="UP000055048">
    <property type="component" value="Unassembled WGS sequence"/>
</dbReference>
<evidence type="ECO:0000313" key="2">
    <source>
        <dbReference type="Proteomes" id="UP000055048"/>
    </source>
</evidence>
<comment type="caution">
    <text evidence="1">The sequence shown here is derived from an EMBL/GenBank/DDBJ whole genome shotgun (WGS) entry which is preliminary data.</text>
</comment>
<name>A0A0V0T299_9BILA</name>
<dbReference type="AlphaFoldDB" id="A0A0V0T299"/>
<evidence type="ECO:0000313" key="1">
    <source>
        <dbReference type="EMBL" id="KRX33152.1"/>
    </source>
</evidence>
<keyword evidence="2" id="KW-1185">Reference proteome</keyword>
<organism evidence="1 2">
    <name type="scientific">Trichinella murrelli</name>
    <dbReference type="NCBI Taxonomy" id="144512"/>
    <lineage>
        <taxon>Eukaryota</taxon>
        <taxon>Metazoa</taxon>
        <taxon>Ecdysozoa</taxon>
        <taxon>Nematoda</taxon>
        <taxon>Enoplea</taxon>
        <taxon>Dorylaimia</taxon>
        <taxon>Trichinellida</taxon>
        <taxon>Trichinellidae</taxon>
        <taxon>Trichinella</taxon>
    </lineage>
</organism>